<dbReference type="PROSITE" id="PS50893">
    <property type="entry name" value="ABC_TRANSPORTER_2"/>
    <property type="match status" value="1"/>
</dbReference>
<dbReference type="InterPro" id="IPR003439">
    <property type="entry name" value="ABC_transporter-like_ATP-bd"/>
</dbReference>
<dbReference type="InterPro" id="IPR003593">
    <property type="entry name" value="AAA+_ATPase"/>
</dbReference>
<keyword evidence="1" id="KW-0547">Nucleotide-binding</keyword>
<accession>A0ABP6T3K9</accession>
<dbReference type="PANTHER" id="PTHR43582">
    <property type="entry name" value="LINEARMYCIN RESISTANCE ATP-BINDING PROTEIN LNRL"/>
    <property type="match status" value="1"/>
</dbReference>
<dbReference type="SMART" id="SM00382">
    <property type="entry name" value="AAA"/>
    <property type="match status" value="1"/>
</dbReference>
<dbReference type="GO" id="GO:0005524">
    <property type="term" value="F:ATP binding"/>
    <property type="evidence" value="ECO:0007669"/>
    <property type="project" value="UniProtKB-KW"/>
</dbReference>
<reference evidence="5" key="1">
    <citation type="journal article" date="2019" name="Int. J. Syst. Evol. Microbiol.">
        <title>The Global Catalogue of Microorganisms (GCM) 10K type strain sequencing project: providing services to taxonomists for standard genome sequencing and annotation.</title>
        <authorList>
            <consortium name="The Broad Institute Genomics Platform"/>
            <consortium name="The Broad Institute Genome Sequencing Center for Infectious Disease"/>
            <person name="Wu L."/>
            <person name="Ma J."/>
        </authorList>
    </citation>
    <scope>NUCLEOTIDE SEQUENCE [LARGE SCALE GENOMIC DNA]</scope>
    <source>
        <strain evidence="5">JCM 9458</strain>
    </source>
</reference>
<sequence>MPEYDRAVSPAIRATDLTKTYGRGARAVHALKGVSFQVAPCSVFAMLGPNGAGKSTTVKILSTLSRPDGGTAEIAGLDVLRQPAAVRAAIGYVSQRPGFDQMATGRENLVLSARLRGLSRRAAARRTTELLTAFGLEEPADRLTRTWSGGMQRKLDVAMGLVHQPRVLFLDEPTTGLDPEARAQLWATVTALTRTSQLTVVLTTHYLDEADQMADHLVIVDRGQVVAEGDPAALKADLGGDTVQVDLQTADDTGRAAALLEQLAGVVHVRRDGLRLRAQARDAADVLPDALAELRRAGVPLLGAGLSRASLDDVYLRYAGRAYRATTDVEGSEVAA</sequence>
<dbReference type="SUPFAM" id="SSF52540">
    <property type="entry name" value="P-loop containing nucleoside triphosphate hydrolases"/>
    <property type="match status" value="1"/>
</dbReference>
<feature type="domain" description="ABC transporter" evidence="3">
    <location>
        <begin position="12"/>
        <end position="247"/>
    </location>
</feature>
<dbReference type="RefSeq" id="WP_345730340.1">
    <property type="nucleotide sequence ID" value="NZ_BAAAYN010000030.1"/>
</dbReference>
<gene>
    <name evidence="4" type="ORF">GCM10020369_46940</name>
</gene>
<name>A0ABP6T3K9_9ACTN</name>
<evidence type="ECO:0000259" key="3">
    <source>
        <dbReference type="PROSITE" id="PS50893"/>
    </source>
</evidence>
<evidence type="ECO:0000256" key="2">
    <source>
        <dbReference type="ARBA" id="ARBA00022840"/>
    </source>
</evidence>
<dbReference type="Pfam" id="PF00005">
    <property type="entry name" value="ABC_tran"/>
    <property type="match status" value="1"/>
</dbReference>
<dbReference type="Proteomes" id="UP001501676">
    <property type="component" value="Unassembled WGS sequence"/>
</dbReference>
<dbReference type="InterPro" id="IPR027417">
    <property type="entry name" value="P-loop_NTPase"/>
</dbReference>
<keyword evidence="5" id="KW-1185">Reference proteome</keyword>
<evidence type="ECO:0000313" key="4">
    <source>
        <dbReference type="EMBL" id="GAA3390957.1"/>
    </source>
</evidence>
<keyword evidence="2 4" id="KW-0067">ATP-binding</keyword>
<dbReference type="Gene3D" id="3.40.50.300">
    <property type="entry name" value="P-loop containing nucleotide triphosphate hydrolases"/>
    <property type="match status" value="1"/>
</dbReference>
<dbReference type="EMBL" id="BAAAYN010000030">
    <property type="protein sequence ID" value="GAA3390957.1"/>
    <property type="molecule type" value="Genomic_DNA"/>
</dbReference>
<protein>
    <submittedName>
        <fullName evidence="4">Daunorubicin resistance protein DrrA family ABC transporter ATP-binding protein</fullName>
    </submittedName>
</protein>
<dbReference type="PANTHER" id="PTHR43582:SF5">
    <property type="entry name" value="ABC TRANSPORTER"/>
    <property type="match status" value="1"/>
</dbReference>
<evidence type="ECO:0000313" key="5">
    <source>
        <dbReference type="Proteomes" id="UP001501676"/>
    </source>
</evidence>
<evidence type="ECO:0000256" key="1">
    <source>
        <dbReference type="ARBA" id="ARBA00022741"/>
    </source>
</evidence>
<proteinExistence type="predicted"/>
<comment type="caution">
    <text evidence="4">The sequence shown here is derived from an EMBL/GenBank/DDBJ whole genome shotgun (WGS) entry which is preliminary data.</text>
</comment>
<organism evidence="4 5">
    <name type="scientific">Cryptosporangium minutisporangium</name>
    <dbReference type="NCBI Taxonomy" id="113569"/>
    <lineage>
        <taxon>Bacteria</taxon>
        <taxon>Bacillati</taxon>
        <taxon>Actinomycetota</taxon>
        <taxon>Actinomycetes</taxon>
        <taxon>Cryptosporangiales</taxon>
        <taxon>Cryptosporangiaceae</taxon>
        <taxon>Cryptosporangium</taxon>
    </lineage>
</organism>